<evidence type="ECO:0000313" key="6">
    <source>
        <dbReference type="Proteomes" id="UP000434957"/>
    </source>
</evidence>
<comment type="caution">
    <text evidence="4">The sequence shown here is derived from an EMBL/GenBank/DDBJ whole genome shotgun (WGS) entry which is preliminary data.</text>
</comment>
<accession>A0A6A4D8Y5</accession>
<gene>
    <name evidence="3" type="ORF">PR001_g19561</name>
    <name evidence="4" type="ORF">PR003_g21828</name>
</gene>
<reference evidence="4 6" key="1">
    <citation type="submission" date="2018-08" db="EMBL/GenBank/DDBJ databases">
        <title>Genomic investigation of the strawberry pathogen Phytophthora fragariae indicates pathogenicity is determined by transcriptional variation in three key races.</title>
        <authorList>
            <person name="Adams T.M."/>
            <person name="Armitage A.D."/>
            <person name="Sobczyk M.K."/>
            <person name="Bates H.J."/>
            <person name="Dunwell J.M."/>
            <person name="Nellist C.F."/>
            <person name="Harrison R.J."/>
        </authorList>
    </citation>
    <scope>NUCLEOTIDE SEQUENCE [LARGE SCALE GENOMIC DNA]</scope>
    <source>
        <strain evidence="3 5">SCRP249</strain>
        <strain evidence="4 6">SCRP333</strain>
    </source>
</reference>
<feature type="transmembrane region" description="Helical" evidence="2">
    <location>
        <begin position="159"/>
        <end position="181"/>
    </location>
</feature>
<sequence>MQVCETKRGRFTKTDATEDIEQGSPIYRKYETTAIAAADATPTVVDTCDAPLEPDAEADDDFFAVPEGLEVAGVPEDDESSVDEEAIADEESVMVMSIEPVIEPAVLPAADVASPAATDPEVDPPVAAAPEASAAPVDEDSVEVLAVEAPVVAPVAAPAFGAAVGVATVVPVVVAAFWAEVPAMARAAMMRTWKTFMVGGEKLGDLVA</sequence>
<evidence type="ECO:0000256" key="2">
    <source>
        <dbReference type="SAM" id="Phobius"/>
    </source>
</evidence>
<dbReference type="Proteomes" id="UP000429607">
    <property type="component" value="Unassembled WGS sequence"/>
</dbReference>
<evidence type="ECO:0000313" key="3">
    <source>
        <dbReference type="EMBL" id="KAE8997516.1"/>
    </source>
</evidence>
<proteinExistence type="predicted"/>
<protein>
    <submittedName>
        <fullName evidence="4">Uncharacterized protein</fullName>
    </submittedName>
</protein>
<feature type="compositionally biased region" description="Low complexity" evidence="1">
    <location>
        <begin position="115"/>
        <end position="135"/>
    </location>
</feature>
<dbReference type="Proteomes" id="UP000434957">
    <property type="component" value="Unassembled WGS sequence"/>
</dbReference>
<name>A0A6A4D8Y5_9STRA</name>
<keyword evidence="6" id="KW-1185">Reference proteome</keyword>
<evidence type="ECO:0000313" key="5">
    <source>
        <dbReference type="Proteomes" id="UP000429607"/>
    </source>
</evidence>
<evidence type="ECO:0000313" key="4">
    <source>
        <dbReference type="EMBL" id="KAE9304121.1"/>
    </source>
</evidence>
<evidence type="ECO:0000256" key="1">
    <source>
        <dbReference type="SAM" id="MobiDB-lite"/>
    </source>
</evidence>
<dbReference type="EMBL" id="QXFV01001832">
    <property type="protein sequence ID" value="KAE8997516.1"/>
    <property type="molecule type" value="Genomic_DNA"/>
</dbReference>
<organism evidence="4 6">
    <name type="scientific">Phytophthora rubi</name>
    <dbReference type="NCBI Taxonomy" id="129364"/>
    <lineage>
        <taxon>Eukaryota</taxon>
        <taxon>Sar</taxon>
        <taxon>Stramenopiles</taxon>
        <taxon>Oomycota</taxon>
        <taxon>Peronosporomycetes</taxon>
        <taxon>Peronosporales</taxon>
        <taxon>Peronosporaceae</taxon>
        <taxon>Phytophthora</taxon>
    </lineage>
</organism>
<keyword evidence="2" id="KW-0472">Membrane</keyword>
<dbReference type="EMBL" id="QXFT01002090">
    <property type="protein sequence ID" value="KAE9304121.1"/>
    <property type="molecule type" value="Genomic_DNA"/>
</dbReference>
<feature type="region of interest" description="Disordered" evidence="1">
    <location>
        <begin position="113"/>
        <end position="135"/>
    </location>
</feature>
<keyword evidence="2" id="KW-0812">Transmembrane</keyword>
<keyword evidence="2" id="KW-1133">Transmembrane helix</keyword>
<dbReference type="AlphaFoldDB" id="A0A6A4D8Y5"/>